<dbReference type="STRING" id="1642646.ING2E5A_1090"/>
<dbReference type="FunFam" id="1.20.1270.50:FF:000004">
    <property type="entry name" value="alpha-mannosidase 2C1 isoform X1"/>
    <property type="match status" value="1"/>
</dbReference>
<dbReference type="Gene3D" id="2.70.98.30">
    <property type="entry name" value="Golgi alpha-mannosidase II, domain 4"/>
    <property type="match status" value="1"/>
</dbReference>
<dbReference type="GO" id="GO:0030246">
    <property type="term" value="F:carbohydrate binding"/>
    <property type="evidence" value="ECO:0007669"/>
    <property type="project" value="InterPro"/>
</dbReference>
<organism evidence="6 7">
    <name type="scientific">Petrimonas mucosa</name>
    <dbReference type="NCBI Taxonomy" id="1642646"/>
    <lineage>
        <taxon>Bacteria</taxon>
        <taxon>Pseudomonadati</taxon>
        <taxon>Bacteroidota</taxon>
        <taxon>Bacteroidia</taxon>
        <taxon>Bacteroidales</taxon>
        <taxon>Dysgonomonadaceae</taxon>
        <taxon>Petrimonas</taxon>
    </lineage>
</organism>
<dbReference type="KEGG" id="pmuc:ING2E5A_1090"/>
<feature type="domain" description="Glycoside hydrolase family 38 central" evidence="5">
    <location>
        <begin position="288"/>
        <end position="362"/>
    </location>
</feature>
<dbReference type="InterPro" id="IPR028995">
    <property type="entry name" value="Glyco_hydro_57/38_cen_sf"/>
</dbReference>
<dbReference type="InterPro" id="IPR011330">
    <property type="entry name" value="Glyco_hydro/deAcase_b/a-brl"/>
</dbReference>
<dbReference type="InterPro" id="IPR015341">
    <property type="entry name" value="Glyco_hydro_38_cen"/>
</dbReference>
<keyword evidence="4 6" id="KW-0326">Glycosidase</keyword>
<dbReference type="PANTHER" id="PTHR46017">
    <property type="entry name" value="ALPHA-MANNOSIDASE 2C1"/>
    <property type="match status" value="1"/>
</dbReference>
<protein>
    <submittedName>
        <fullName evidence="6">Alpha-mannosidase 2C1</fullName>
        <ecNumber evidence="6">3.2.1.24</ecNumber>
    </submittedName>
</protein>
<evidence type="ECO:0000256" key="3">
    <source>
        <dbReference type="ARBA" id="ARBA00022801"/>
    </source>
</evidence>
<dbReference type="Pfam" id="PF17677">
    <property type="entry name" value="Glyco_hydro38C2"/>
    <property type="match status" value="1"/>
</dbReference>
<dbReference type="InterPro" id="IPR037094">
    <property type="entry name" value="Glyco_hydro_38_cen_sf"/>
</dbReference>
<dbReference type="GO" id="GO:0006013">
    <property type="term" value="P:mannose metabolic process"/>
    <property type="evidence" value="ECO:0007669"/>
    <property type="project" value="InterPro"/>
</dbReference>
<dbReference type="Pfam" id="PF07748">
    <property type="entry name" value="Glyco_hydro_38C"/>
    <property type="match status" value="1"/>
</dbReference>
<dbReference type="Pfam" id="PF09261">
    <property type="entry name" value="Alpha-mann_mid"/>
    <property type="match status" value="1"/>
</dbReference>
<dbReference type="InterPro" id="IPR027291">
    <property type="entry name" value="Glyco_hydro_38_N_sf"/>
</dbReference>
<proteinExistence type="inferred from homology"/>
<keyword evidence="3 6" id="KW-0378">Hydrolase</keyword>
<dbReference type="Pfam" id="PF01074">
    <property type="entry name" value="Glyco_hydro_38N"/>
    <property type="match status" value="1"/>
</dbReference>
<sequence length="886" mass="99930">MKTALLILSVVWLGLSSFQRSDQPAGPQKGDSIHVVGHAHMDMNWLWTYSETMKMCNDNLRQAVAFMKEFPDYTMVQSQAAVYRFVEAVDPPLFEEVKKYVKEGRFEPVGGMWTEGDANLSSGEAITRSFLLGQRYFRKHFGKTANVGWLPDNFGHVSQMPQILKLAGCDYFYFHRCKPHIGTFWWEGSDRSRVLCYGNDTYNGDITLNLKDELARFAPKGGRILQITGVGDHGGGPTRENIEMVHQLDRMDDYPAVKFTTARDFFEKSTVEAKEKPVHHGEMQFIFEGCYTTVSEIKSGNRDNENMLYSNEFFNTLRWLKGDSYPADEIRDLWITQTFNQFHDILPGSAINEANKEAIARYTENLRKSTELRDNAFRKMADEIKFQTNMGQPVVAFNLQPFSRKAIVEASVYSHQQPVSVKSTGWGDYYGSKNISPIDKGQGEYPTVLVRDATGKTYPAQIVWSKVTPPGFTSKVQFVVDEMPAMGYKTFYVDMTRPGTFNEPIPFKEERFETDLFTVKVNMKTGAITGLYDKRSGKEYVQEGKELNRLMLYLEDKKGGMKSWTLNRIVGKEEVNEIKSVKIVENGPVRACIETVKHWGKSSFTERTYIYRSYPRIEYEMEVHWLETGTDSTDSPMLRAHFPLAFDAPRLFCQVPFDVVERPANGSFRGGAVPKHLTSQSNVYGVEPEKGDGQEVPAQKWVDVTDGESGIALLNKTKYGHSYHDGELRLTLMRAAGSPDIYPNLGKFVIRYALFPHVGDWKSGVWMEGDDYNVPVLAAEPPSLALGRDHATQPEEQSFFSVSESNVAITGIKQSEEGDELIVRLVETEGRATSVTVQLPVAATAVRRLNLIEMPLQGAAAPVSKGSAFTVGLKPHEIATIGIRPR</sequence>
<dbReference type="InterPro" id="IPR000602">
    <property type="entry name" value="Glyco_hydro_38_N"/>
</dbReference>
<keyword evidence="2" id="KW-0479">Metal-binding</keyword>
<evidence type="ECO:0000259" key="5">
    <source>
        <dbReference type="SMART" id="SM00872"/>
    </source>
</evidence>
<dbReference type="EMBL" id="LT608328">
    <property type="protein sequence ID" value="SCM56890.1"/>
    <property type="molecule type" value="Genomic_DNA"/>
</dbReference>
<evidence type="ECO:0000256" key="1">
    <source>
        <dbReference type="ARBA" id="ARBA00009792"/>
    </source>
</evidence>
<dbReference type="AlphaFoldDB" id="A0A1G4G604"/>
<dbReference type="GO" id="GO:0046872">
    <property type="term" value="F:metal ion binding"/>
    <property type="evidence" value="ECO:0007669"/>
    <property type="project" value="UniProtKB-KW"/>
</dbReference>
<dbReference type="Proteomes" id="UP000178485">
    <property type="component" value="Chromosome i"/>
</dbReference>
<dbReference type="GO" id="GO:0004559">
    <property type="term" value="F:alpha-mannosidase activity"/>
    <property type="evidence" value="ECO:0007669"/>
    <property type="project" value="UniProtKB-EC"/>
</dbReference>
<dbReference type="InterPro" id="IPR041147">
    <property type="entry name" value="GH38_C"/>
</dbReference>
<dbReference type="PANTHER" id="PTHR46017:SF1">
    <property type="entry name" value="ALPHA-MANNOSIDASE 2C1"/>
    <property type="match status" value="1"/>
</dbReference>
<dbReference type="InterPro" id="IPR011682">
    <property type="entry name" value="Glyco_hydro_38_C"/>
</dbReference>
<dbReference type="SUPFAM" id="SSF88713">
    <property type="entry name" value="Glycoside hydrolase/deacetylase"/>
    <property type="match status" value="1"/>
</dbReference>
<dbReference type="EC" id="3.2.1.24" evidence="6"/>
<comment type="similarity">
    <text evidence="1">Belongs to the glycosyl hydrolase 38 family.</text>
</comment>
<dbReference type="Gene3D" id="1.20.1270.50">
    <property type="entry name" value="Glycoside hydrolase family 38, central domain"/>
    <property type="match status" value="1"/>
</dbReference>
<dbReference type="CDD" id="cd10789">
    <property type="entry name" value="GH38N_AMII_ER_cytosolic"/>
    <property type="match status" value="1"/>
</dbReference>
<name>A0A1G4G604_9BACT</name>
<gene>
    <name evidence="6" type="primary">MAN2C1</name>
    <name evidence="6" type="ORF">ING2E5A_1090</name>
</gene>
<dbReference type="SMART" id="SM00872">
    <property type="entry name" value="Alpha-mann_mid"/>
    <property type="match status" value="1"/>
</dbReference>
<evidence type="ECO:0000256" key="2">
    <source>
        <dbReference type="ARBA" id="ARBA00022723"/>
    </source>
</evidence>
<dbReference type="InterPro" id="IPR011013">
    <property type="entry name" value="Gal_mutarotase_sf_dom"/>
</dbReference>
<evidence type="ECO:0000313" key="6">
    <source>
        <dbReference type="EMBL" id="SCM56890.1"/>
    </source>
</evidence>
<dbReference type="SUPFAM" id="SSF88688">
    <property type="entry name" value="Families 57/38 glycoside transferase middle domain"/>
    <property type="match status" value="1"/>
</dbReference>
<dbReference type="Gene3D" id="2.60.40.2220">
    <property type="match status" value="1"/>
</dbReference>
<accession>A0A1G4G604</accession>
<dbReference type="SUPFAM" id="SSF74650">
    <property type="entry name" value="Galactose mutarotase-like"/>
    <property type="match status" value="1"/>
</dbReference>
<keyword evidence="7" id="KW-1185">Reference proteome</keyword>
<evidence type="ECO:0000313" key="7">
    <source>
        <dbReference type="Proteomes" id="UP000178485"/>
    </source>
</evidence>
<evidence type="ECO:0000256" key="4">
    <source>
        <dbReference type="ARBA" id="ARBA00023295"/>
    </source>
</evidence>
<dbReference type="RefSeq" id="WP_071136495.1">
    <property type="nucleotide sequence ID" value="NZ_DUQN01000061.1"/>
</dbReference>
<reference evidence="6 7" key="1">
    <citation type="submission" date="2016-08" db="EMBL/GenBank/DDBJ databases">
        <authorList>
            <person name="Seilhamer J.J."/>
        </authorList>
    </citation>
    <scope>NUCLEOTIDE SEQUENCE [LARGE SCALE GENOMIC DNA]</scope>
    <source>
        <strain evidence="6">ING2-E5A</strain>
    </source>
</reference>
<dbReference type="Gene3D" id="3.20.110.10">
    <property type="entry name" value="Glycoside hydrolase 38, N terminal domain"/>
    <property type="match status" value="1"/>
</dbReference>
<dbReference type="GO" id="GO:0009313">
    <property type="term" value="P:oligosaccharide catabolic process"/>
    <property type="evidence" value="ECO:0007669"/>
    <property type="project" value="TreeGrafter"/>
</dbReference>